<evidence type="ECO:0000313" key="2">
    <source>
        <dbReference type="EMBL" id="MED6143382.1"/>
    </source>
</evidence>
<dbReference type="EMBL" id="JASCZI010090632">
    <property type="protein sequence ID" value="MED6143382.1"/>
    <property type="molecule type" value="Genomic_DNA"/>
</dbReference>
<organism evidence="2 3">
    <name type="scientific">Stylosanthes scabra</name>
    <dbReference type="NCBI Taxonomy" id="79078"/>
    <lineage>
        <taxon>Eukaryota</taxon>
        <taxon>Viridiplantae</taxon>
        <taxon>Streptophyta</taxon>
        <taxon>Embryophyta</taxon>
        <taxon>Tracheophyta</taxon>
        <taxon>Spermatophyta</taxon>
        <taxon>Magnoliopsida</taxon>
        <taxon>eudicotyledons</taxon>
        <taxon>Gunneridae</taxon>
        <taxon>Pentapetalae</taxon>
        <taxon>rosids</taxon>
        <taxon>fabids</taxon>
        <taxon>Fabales</taxon>
        <taxon>Fabaceae</taxon>
        <taxon>Papilionoideae</taxon>
        <taxon>50 kb inversion clade</taxon>
        <taxon>dalbergioids sensu lato</taxon>
        <taxon>Dalbergieae</taxon>
        <taxon>Pterocarpus clade</taxon>
        <taxon>Stylosanthes</taxon>
    </lineage>
</organism>
<evidence type="ECO:0000313" key="3">
    <source>
        <dbReference type="Proteomes" id="UP001341840"/>
    </source>
</evidence>
<evidence type="ECO:0000256" key="1">
    <source>
        <dbReference type="SAM" id="MobiDB-lite"/>
    </source>
</evidence>
<feature type="region of interest" description="Disordered" evidence="1">
    <location>
        <begin position="64"/>
        <end position="90"/>
    </location>
</feature>
<gene>
    <name evidence="2" type="ORF">PIB30_005654</name>
</gene>
<sequence length="114" mass="12499">MAKPPAGAGTRGIVTATTSSTAAWPTLAIHTSITIFSVSHSRSVSTLNRVIFKQRRVLYSVIQPLPETSHRRPRPATTGDQPAPYNNSMQHIRATESSSCRLATAVQHQRRPRI</sequence>
<accession>A0ABU6T3X4</accession>
<feature type="compositionally biased region" description="Polar residues" evidence="1">
    <location>
        <begin position="78"/>
        <end position="90"/>
    </location>
</feature>
<keyword evidence="3" id="KW-1185">Reference proteome</keyword>
<comment type="caution">
    <text evidence="2">The sequence shown here is derived from an EMBL/GenBank/DDBJ whole genome shotgun (WGS) entry which is preliminary data.</text>
</comment>
<dbReference type="Proteomes" id="UP001341840">
    <property type="component" value="Unassembled WGS sequence"/>
</dbReference>
<name>A0ABU6T3X4_9FABA</name>
<proteinExistence type="predicted"/>
<protein>
    <submittedName>
        <fullName evidence="2">Uncharacterized protein</fullName>
    </submittedName>
</protein>
<reference evidence="2 3" key="1">
    <citation type="journal article" date="2023" name="Plants (Basel)">
        <title>Bridging the Gap: Combining Genomics and Transcriptomics Approaches to Understand Stylosanthes scabra, an Orphan Legume from the Brazilian Caatinga.</title>
        <authorList>
            <person name="Ferreira-Neto J.R.C."/>
            <person name="da Silva M.D."/>
            <person name="Binneck E."/>
            <person name="de Melo N.F."/>
            <person name="da Silva R.H."/>
            <person name="de Melo A.L.T.M."/>
            <person name="Pandolfi V."/>
            <person name="Bustamante F.O."/>
            <person name="Brasileiro-Vidal A.C."/>
            <person name="Benko-Iseppon A.M."/>
        </authorList>
    </citation>
    <scope>NUCLEOTIDE SEQUENCE [LARGE SCALE GENOMIC DNA]</scope>
    <source>
        <tissue evidence="2">Leaves</tissue>
    </source>
</reference>